<reference evidence="15 17" key="2">
    <citation type="journal article" date="2016" name="Int. J. Syst. Evol. Microbiol.">
        <title>Pyrococcus kukulkanii sp. nov., a hyperthermophilic, piezophilic archaeon isolated from a deep-sea hydrothermal vent.</title>
        <authorList>
            <person name="Callac N."/>
            <person name="Oger P."/>
            <person name="Lesongeur F."/>
            <person name="Rattray J.E."/>
            <person name="Vannier P."/>
            <person name="Michoud G."/>
            <person name="Beauverger M."/>
            <person name="Gayet N."/>
            <person name="Rouxel O."/>
            <person name="Jebbar M."/>
            <person name="Godfroy A."/>
        </authorList>
    </citation>
    <scope>NUCLEOTIDE SEQUENCE [LARGE SCALE GENOMIC DNA]</scope>
    <source>
        <strain evidence="15 17">NCB100</strain>
    </source>
</reference>
<dbReference type="PANTHER" id="PTHR42197">
    <property type="entry name" value="TRNA (CYTIDINE(56)-2'-O)-METHYLTRANSFERASE"/>
    <property type="match status" value="1"/>
</dbReference>
<evidence type="ECO:0000256" key="5">
    <source>
        <dbReference type="ARBA" id="ARBA00012624"/>
    </source>
</evidence>
<comment type="function">
    <text evidence="1 14">Specifically catalyzes the AdoMet-dependent 2'-O-ribose methylation of cytidine at position 56 in tRNAs.</text>
</comment>
<accession>A0A127B830</accession>
<protein>
    <recommendedName>
        <fullName evidence="6 14">tRNA (cytidine(56)-2'-O)-methyltransferase</fullName>
        <ecNumber evidence="5 14">2.1.1.206</ecNumber>
    </recommendedName>
    <alternativeName>
        <fullName evidence="12 14">tRNA ribose 2'-O-methyltransferase aTrm56</fullName>
    </alternativeName>
</protein>
<dbReference type="EMBL" id="JARRIG010000005">
    <property type="protein sequence ID" value="MFA4804730.1"/>
    <property type="molecule type" value="Genomic_DNA"/>
</dbReference>
<dbReference type="InterPro" id="IPR029026">
    <property type="entry name" value="tRNA_m1G_MTases_N"/>
</dbReference>
<evidence type="ECO:0000256" key="6">
    <source>
        <dbReference type="ARBA" id="ARBA00013709"/>
    </source>
</evidence>
<dbReference type="AlphaFoldDB" id="A0A127B830"/>
<evidence type="ECO:0000256" key="2">
    <source>
        <dbReference type="ARBA" id="ARBA00004496"/>
    </source>
</evidence>
<comment type="subunit">
    <text evidence="4 14">Homodimer.</text>
</comment>
<dbReference type="GeneID" id="28490611"/>
<keyword evidence="9 14" id="KW-0808">Transferase</keyword>
<evidence type="ECO:0000256" key="13">
    <source>
        <dbReference type="ARBA" id="ARBA00047792"/>
    </source>
</evidence>
<dbReference type="OrthoDB" id="14397at2157"/>
<evidence type="ECO:0000256" key="1">
    <source>
        <dbReference type="ARBA" id="ARBA00003959"/>
    </source>
</evidence>
<evidence type="ECO:0000313" key="18">
    <source>
        <dbReference type="Proteomes" id="UP001571980"/>
    </source>
</evidence>
<dbReference type="Pfam" id="PF01994">
    <property type="entry name" value="Trm56"/>
    <property type="match status" value="1"/>
</dbReference>
<evidence type="ECO:0000256" key="3">
    <source>
        <dbReference type="ARBA" id="ARBA00010324"/>
    </source>
</evidence>
<keyword evidence="10 14" id="KW-0949">S-adenosyl-L-methionine</keyword>
<sequence>MIVVLRLGHRPERDKRITTHVALTARAFGADGVVIISEEEDEKVKESVEDVVRRWGGPFFIEFDRSWKHRIREFKGVKVHLTMYGLHIDDVIDELKDKLKEGQDFMVIVGAEKVPREVYELADYNVAIGNQPHSEVAALAVFLDRLLEGQGLRKEFKNAKLKIIPQARGKKVVEVKGDAEQAKANN</sequence>
<keyword evidence="18" id="KW-1185">Reference proteome</keyword>
<dbReference type="NCBIfam" id="NF003048">
    <property type="entry name" value="PRK03958.1"/>
    <property type="match status" value="1"/>
</dbReference>
<dbReference type="EC" id="2.1.1.206" evidence="5 14"/>
<keyword evidence="8 14" id="KW-0489">Methyltransferase</keyword>
<comment type="similarity">
    <text evidence="3 14">Belongs to the aTrm56 family.</text>
</comment>
<evidence type="ECO:0000256" key="9">
    <source>
        <dbReference type="ARBA" id="ARBA00022679"/>
    </source>
</evidence>
<name>A0A127B830_9EURY</name>
<evidence type="ECO:0000256" key="7">
    <source>
        <dbReference type="ARBA" id="ARBA00022490"/>
    </source>
</evidence>
<evidence type="ECO:0000313" key="15">
    <source>
        <dbReference type="EMBL" id="AMM53434.1"/>
    </source>
</evidence>
<evidence type="ECO:0000313" key="16">
    <source>
        <dbReference type="EMBL" id="MFA4804730.1"/>
    </source>
</evidence>
<evidence type="ECO:0000256" key="11">
    <source>
        <dbReference type="ARBA" id="ARBA00022694"/>
    </source>
</evidence>
<feature type="binding site" evidence="14">
    <location>
        <position position="81"/>
    </location>
    <ligand>
        <name>S-adenosyl-L-methionine</name>
        <dbReference type="ChEBI" id="CHEBI:59789"/>
    </ligand>
</feature>
<comment type="catalytic activity">
    <reaction evidence="13 14">
        <text>cytidine(56) in tRNA + S-adenosyl-L-methionine = 2'-O-methylcytidine(56) in tRNA + S-adenosyl-L-homocysteine + H(+)</text>
        <dbReference type="Rhea" id="RHEA:42968"/>
        <dbReference type="Rhea" id="RHEA-COMP:10308"/>
        <dbReference type="Rhea" id="RHEA-COMP:10309"/>
        <dbReference type="ChEBI" id="CHEBI:15378"/>
        <dbReference type="ChEBI" id="CHEBI:57856"/>
        <dbReference type="ChEBI" id="CHEBI:59789"/>
        <dbReference type="ChEBI" id="CHEBI:74495"/>
        <dbReference type="ChEBI" id="CHEBI:82748"/>
        <dbReference type="EC" id="2.1.1.206"/>
    </reaction>
</comment>
<comment type="subcellular location">
    <subcellularLocation>
        <location evidence="2 14">Cytoplasm</location>
    </subcellularLocation>
</comment>
<dbReference type="GO" id="GO:0005737">
    <property type="term" value="C:cytoplasm"/>
    <property type="evidence" value="ECO:0007669"/>
    <property type="project" value="UniProtKB-SubCell"/>
</dbReference>
<dbReference type="PANTHER" id="PTHR42197:SF1">
    <property type="entry name" value="TRNA (CYTIDINE(56)-2'-O)-METHYLTRANSFERASE"/>
    <property type="match status" value="1"/>
</dbReference>
<proteinExistence type="inferred from homology"/>
<evidence type="ECO:0000256" key="10">
    <source>
        <dbReference type="ARBA" id="ARBA00022691"/>
    </source>
</evidence>
<dbReference type="GO" id="GO:0002128">
    <property type="term" value="P:tRNA nucleoside ribose methylation"/>
    <property type="evidence" value="ECO:0007669"/>
    <property type="project" value="UniProtKB-UniRule"/>
</dbReference>
<dbReference type="PIRSF" id="PIRSF016123">
    <property type="entry name" value="UCP016123"/>
    <property type="match status" value="1"/>
</dbReference>
<dbReference type="InterPro" id="IPR002845">
    <property type="entry name" value="tRNA_mtfrase_aTrm56"/>
</dbReference>
<evidence type="ECO:0000256" key="4">
    <source>
        <dbReference type="ARBA" id="ARBA00011738"/>
    </source>
</evidence>
<dbReference type="HAMAP" id="MF_00077">
    <property type="entry name" value="tRNA_methyltr_aTrm56"/>
    <property type="match status" value="1"/>
</dbReference>
<reference evidence="16 18" key="3">
    <citation type="submission" date="2023-03" db="EMBL/GenBank/DDBJ databases">
        <title>Speciation in Pyrococcus: adaptation to high temperature as a mechanism.</title>
        <authorList>
            <person name="Gu J."/>
        </authorList>
    </citation>
    <scope>NUCLEOTIDE SEQUENCE [LARGE SCALE GENOMIC DNA]</scope>
    <source>
        <strain evidence="16 18">LMOA34</strain>
    </source>
</reference>
<dbReference type="RefSeq" id="WP_068320579.1">
    <property type="nucleotide sequence ID" value="NZ_CP010835.1"/>
</dbReference>
<dbReference type="PATRIC" id="fig|1609559.3.peg.449"/>
<gene>
    <name evidence="16" type="ORF">P8X34_08320</name>
    <name evidence="15" type="ORF">TQ32_02215</name>
</gene>
<keyword evidence="7 14" id="KW-0963">Cytoplasm</keyword>
<feature type="binding site" evidence="14">
    <location>
        <begin position="128"/>
        <end position="135"/>
    </location>
    <ligand>
        <name>S-adenosyl-L-methionine</name>
        <dbReference type="ChEBI" id="CHEBI:59789"/>
    </ligand>
</feature>
<evidence type="ECO:0000256" key="8">
    <source>
        <dbReference type="ARBA" id="ARBA00022603"/>
    </source>
</evidence>
<dbReference type="STRING" id="1609559.TQ32_02215"/>
<evidence type="ECO:0000256" key="12">
    <source>
        <dbReference type="ARBA" id="ARBA00029826"/>
    </source>
</evidence>
<dbReference type="SUPFAM" id="SSF75217">
    <property type="entry name" value="alpha/beta knot"/>
    <property type="match status" value="1"/>
</dbReference>
<evidence type="ECO:0000313" key="17">
    <source>
        <dbReference type="Proteomes" id="UP000070587"/>
    </source>
</evidence>
<dbReference type="Proteomes" id="UP000070587">
    <property type="component" value="Chromosome"/>
</dbReference>
<evidence type="ECO:0000256" key="14">
    <source>
        <dbReference type="HAMAP-Rule" id="MF_00077"/>
    </source>
</evidence>
<dbReference type="Gene3D" id="3.40.1280.10">
    <property type="match status" value="1"/>
</dbReference>
<organism evidence="15 17">
    <name type="scientific">Pyrococcus kukulkanii</name>
    <dbReference type="NCBI Taxonomy" id="1609559"/>
    <lineage>
        <taxon>Archaea</taxon>
        <taxon>Methanobacteriati</taxon>
        <taxon>Methanobacteriota</taxon>
        <taxon>Thermococci</taxon>
        <taxon>Thermococcales</taxon>
        <taxon>Thermococcaceae</taxon>
        <taxon>Pyrococcus</taxon>
    </lineage>
</organism>
<dbReference type="CDD" id="cd18083">
    <property type="entry name" value="aTrm56-like"/>
    <property type="match status" value="1"/>
</dbReference>
<keyword evidence="11 14" id="KW-0819">tRNA processing</keyword>
<reference evidence="17" key="1">
    <citation type="submission" date="2015-02" db="EMBL/GenBank/DDBJ databases">
        <title>Pyrococcus kukulkanii sp. nov., a novel hyperthermophilic archaeon isolated from a deep-sea hydrothermal vent at the Guaymas Basin.</title>
        <authorList>
            <person name="Oger P.M."/>
            <person name="Callac N."/>
            <person name="Jebbar M."/>
            <person name="Godfroy A."/>
        </authorList>
    </citation>
    <scope>NUCLEOTIDE SEQUENCE [LARGE SCALE GENOMIC DNA]</scope>
    <source>
        <strain evidence="17">NCB100</strain>
    </source>
</reference>
<dbReference type="InterPro" id="IPR029028">
    <property type="entry name" value="Alpha/beta_knot_MTases"/>
</dbReference>
<dbReference type="Proteomes" id="UP001571980">
    <property type="component" value="Unassembled WGS sequence"/>
</dbReference>
<dbReference type="KEGG" id="pyc:TQ32_02215"/>
<dbReference type="EMBL" id="CP010835">
    <property type="protein sequence ID" value="AMM53434.1"/>
    <property type="molecule type" value="Genomic_DNA"/>
</dbReference>
<dbReference type="GO" id="GO:0106059">
    <property type="term" value="F:tRNA (cytidine(56)-2'-O)-methyltransferase activity"/>
    <property type="evidence" value="ECO:0007669"/>
    <property type="project" value="UniProtKB-EC"/>
</dbReference>
<feature type="binding site" evidence="14">
    <location>
        <begin position="110"/>
        <end position="114"/>
    </location>
    <ligand>
        <name>S-adenosyl-L-methionine</name>
        <dbReference type="ChEBI" id="CHEBI:59789"/>
    </ligand>
</feature>